<accession>A0A6N2AWE5</accession>
<name>A0A6N2AWE5_SOLCI</name>
<evidence type="ECO:0008006" key="2">
    <source>
        <dbReference type="Google" id="ProtNLM"/>
    </source>
</evidence>
<reference evidence="1" key="1">
    <citation type="submission" date="2019-05" db="EMBL/GenBank/DDBJ databases">
        <title>The de novo reference genome and transcriptome assemblies of the wild tomato species Solanum chilense.</title>
        <authorList>
            <person name="Stam R."/>
            <person name="Nosenko T."/>
            <person name="Hoerger A.C."/>
            <person name="Stephan W."/>
            <person name="Seidel M.A."/>
            <person name="Kuhn J.M.M."/>
            <person name="Haberer G."/>
            <person name="Tellier A."/>
        </authorList>
    </citation>
    <scope>NUCLEOTIDE SEQUENCE</scope>
    <source>
        <tissue evidence="1">Mature leaves</tissue>
    </source>
</reference>
<organism evidence="1">
    <name type="scientific">Solanum chilense</name>
    <name type="common">Tomato</name>
    <name type="synonym">Lycopersicon chilense</name>
    <dbReference type="NCBI Taxonomy" id="4083"/>
    <lineage>
        <taxon>Eukaryota</taxon>
        <taxon>Viridiplantae</taxon>
        <taxon>Streptophyta</taxon>
        <taxon>Embryophyta</taxon>
        <taxon>Tracheophyta</taxon>
        <taxon>Spermatophyta</taxon>
        <taxon>Magnoliopsida</taxon>
        <taxon>eudicotyledons</taxon>
        <taxon>Gunneridae</taxon>
        <taxon>Pentapetalae</taxon>
        <taxon>asterids</taxon>
        <taxon>lamiids</taxon>
        <taxon>Solanales</taxon>
        <taxon>Solanaceae</taxon>
        <taxon>Solanoideae</taxon>
        <taxon>Solaneae</taxon>
        <taxon>Solanum</taxon>
        <taxon>Solanum subgen. Lycopersicon</taxon>
    </lineage>
</organism>
<dbReference type="AlphaFoldDB" id="A0A6N2AWE5"/>
<proteinExistence type="predicted"/>
<dbReference type="EMBL" id="RXGB01006991">
    <property type="protein sequence ID" value="TMW85924.1"/>
    <property type="molecule type" value="Genomic_DNA"/>
</dbReference>
<evidence type="ECO:0000313" key="1">
    <source>
        <dbReference type="EMBL" id="TMW85924.1"/>
    </source>
</evidence>
<comment type="caution">
    <text evidence="1">The sequence shown here is derived from an EMBL/GenBank/DDBJ whole genome shotgun (WGS) entry which is preliminary data.</text>
</comment>
<gene>
    <name evidence="1" type="ORF">EJD97_022258</name>
</gene>
<protein>
    <recommendedName>
        <fullName evidence="2">Gag-pol polyprotein</fullName>
    </recommendedName>
</protein>
<sequence length="117" mass="12987">MANVGAQDNQVPQQYNQVPPLEKVVMGDQVLVVPPPMTDGEIKADFITLTQAMTSQDNVSTSQVQAMTTQMNREVGPRLPQHTNIVASHLRDFTRMNAPIFFGSKSDEDPQDFLDEV</sequence>